<evidence type="ECO:0000313" key="3">
    <source>
        <dbReference type="Proteomes" id="UP000592216"/>
    </source>
</evidence>
<dbReference type="AlphaFoldDB" id="A0A850Q3Q9"/>
<dbReference type="InterPro" id="IPR036477">
    <property type="entry name" value="Formyl_transf_N_sf"/>
</dbReference>
<name>A0A850Q3Q9_9RHOB</name>
<dbReference type="Pfam" id="PF00551">
    <property type="entry name" value="Formyl_trans_N"/>
    <property type="match status" value="1"/>
</dbReference>
<sequence>MKIEIICSDPKHPVQAWLNDWVARNQADHDARVVTSVKIAEPADLLFLVSCSEIVTEDVRAKYKHCFVLHASDLPQGRGWSPLVWQVIEGRTEFTLSMLDAADPVDSGAIWAKRHFHIPDHATFDEINAALFQQEVELMDDAIRMVEAGAAPTPQSDEGVSYYRRRTPADSVLDTSQSIEQVFDRLRVCDPERYPAIIEIRGHRYKLSLEKLSALEPHDENA</sequence>
<dbReference type="PANTHER" id="PTHR11138:SF5">
    <property type="entry name" value="METHIONYL-TRNA FORMYLTRANSFERASE, MITOCHONDRIAL"/>
    <property type="match status" value="1"/>
</dbReference>
<evidence type="ECO:0000313" key="2">
    <source>
        <dbReference type="EMBL" id="NVO23594.1"/>
    </source>
</evidence>
<dbReference type="SUPFAM" id="SSF50486">
    <property type="entry name" value="FMT C-terminal domain-like"/>
    <property type="match status" value="1"/>
</dbReference>
<dbReference type="Proteomes" id="UP000592216">
    <property type="component" value="Unassembled WGS sequence"/>
</dbReference>
<dbReference type="RefSeq" id="WP_177157530.1">
    <property type="nucleotide sequence ID" value="NZ_JABCJE010000003.1"/>
</dbReference>
<reference evidence="2 3" key="1">
    <citation type="submission" date="2020-04" db="EMBL/GenBank/DDBJ databases">
        <title>Donghicola sp., a member of the Rhodobacteraceae family isolated from mangrove forest in Thailand.</title>
        <authorList>
            <person name="Charoenyingcharoen P."/>
            <person name="Yukphan P."/>
        </authorList>
    </citation>
    <scope>NUCLEOTIDE SEQUENCE [LARGE SCALE GENOMIC DNA]</scope>
    <source>
        <strain evidence="2 3">B5-SW-15</strain>
    </source>
</reference>
<dbReference type="InterPro" id="IPR011034">
    <property type="entry name" value="Formyl_transferase-like_C_sf"/>
</dbReference>
<dbReference type="SUPFAM" id="SSF53328">
    <property type="entry name" value="Formyltransferase"/>
    <property type="match status" value="1"/>
</dbReference>
<organism evidence="2 3">
    <name type="scientific">Donghicola mangrovi</name>
    <dbReference type="NCBI Taxonomy" id="2729614"/>
    <lineage>
        <taxon>Bacteria</taxon>
        <taxon>Pseudomonadati</taxon>
        <taxon>Pseudomonadota</taxon>
        <taxon>Alphaproteobacteria</taxon>
        <taxon>Rhodobacterales</taxon>
        <taxon>Roseobacteraceae</taxon>
        <taxon>Donghicola</taxon>
    </lineage>
</organism>
<comment type="caution">
    <text evidence="2">The sequence shown here is derived from an EMBL/GenBank/DDBJ whole genome shotgun (WGS) entry which is preliminary data.</text>
</comment>
<proteinExistence type="predicted"/>
<dbReference type="InterPro" id="IPR002376">
    <property type="entry name" value="Formyl_transf_N"/>
</dbReference>
<dbReference type="PANTHER" id="PTHR11138">
    <property type="entry name" value="METHIONYL-TRNA FORMYLTRANSFERASE"/>
    <property type="match status" value="1"/>
</dbReference>
<protein>
    <submittedName>
        <fullName evidence="2">UDP-glucuronic acid dehydrogenase</fullName>
    </submittedName>
</protein>
<gene>
    <name evidence="2" type="ORF">HJ536_09525</name>
</gene>
<dbReference type="GO" id="GO:0005829">
    <property type="term" value="C:cytosol"/>
    <property type="evidence" value="ECO:0007669"/>
    <property type="project" value="TreeGrafter"/>
</dbReference>
<dbReference type="Gene3D" id="3.40.50.12230">
    <property type="match status" value="1"/>
</dbReference>
<feature type="domain" description="Formyl transferase N-terminal" evidence="1">
    <location>
        <begin position="20"/>
        <end position="142"/>
    </location>
</feature>
<dbReference type="EMBL" id="JABCJE010000003">
    <property type="protein sequence ID" value="NVO23594.1"/>
    <property type="molecule type" value="Genomic_DNA"/>
</dbReference>
<accession>A0A850Q3Q9</accession>
<evidence type="ECO:0000259" key="1">
    <source>
        <dbReference type="Pfam" id="PF00551"/>
    </source>
</evidence>
<dbReference type="GO" id="GO:0004479">
    <property type="term" value="F:methionyl-tRNA formyltransferase activity"/>
    <property type="evidence" value="ECO:0007669"/>
    <property type="project" value="TreeGrafter"/>
</dbReference>